<evidence type="ECO:0008006" key="5">
    <source>
        <dbReference type="Google" id="ProtNLM"/>
    </source>
</evidence>
<name>A0ABR2NKC3_9ROSI</name>
<dbReference type="InterPro" id="IPR012337">
    <property type="entry name" value="RNaseH-like_sf"/>
</dbReference>
<sequence>MSDGDGRVRTQGIDIYHTTVADLIDQSEKVWKLDILRELFEEDQVERICSIPITRGTYVDDIIWRLEGSGCYTVKSGYRLLQNASPAIASHISGFFTAVWSVELPPKVRIIMWRVANNFLPTYDNLQRRRLVVSNICPFCDSPGETVVHLMRDCALSNQPLAAFNLGPSHKTVMVIYWSVWYSRNKLVYEGYKSSIYEKITFVNAFIREQDSICVLKGTTRPSVISRWLAPPSPAIKINFDSAFNQQGSYAISGAIGRNSEGLIMAACAVPHSNVPDAFVAEALACQQAVQLAKDVGFSNVIIEGDSLTVIKKINAGSHDRSVIAPIIADIKELAKNFGAISFRFVRREANKAVHVLARECRSCQTPCYWLEEAPMEATTAAEVDIGGFCFSTND</sequence>
<dbReference type="InterPro" id="IPR052929">
    <property type="entry name" value="RNase_H-like_EbsB-rel"/>
</dbReference>
<keyword evidence="4" id="KW-1185">Reference proteome</keyword>
<gene>
    <name evidence="3" type="ORF">V6N11_057233</name>
</gene>
<dbReference type="PANTHER" id="PTHR47074">
    <property type="entry name" value="BNAC02G40300D PROTEIN"/>
    <property type="match status" value="1"/>
</dbReference>
<evidence type="ECO:0000259" key="1">
    <source>
        <dbReference type="Pfam" id="PF13456"/>
    </source>
</evidence>
<proteinExistence type="predicted"/>
<evidence type="ECO:0000313" key="3">
    <source>
        <dbReference type="EMBL" id="KAK8976633.1"/>
    </source>
</evidence>
<evidence type="ECO:0000313" key="4">
    <source>
        <dbReference type="Proteomes" id="UP001396334"/>
    </source>
</evidence>
<dbReference type="InterPro" id="IPR026960">
    <property type="entry name" value="RVT-Znf"/>
</dbReference>
<dbReference type="Gene3D" id="3.30.420.10">
    <property type="entry name" value="Ribonuclease H-like superfamily/Ribonuclease H"/>
    <property type="match status" value="1"/>
</dbReference>
<evidence type="ECO:0000259" key="2">
    <source>
        <dbReference type="Pfam" id="PF13966"/>
    </source>
</evidence>
<dbReference type="InterPro" id="IPR002156">
    <property type="entry name" value="RNaseH_domain"/>
</dbReference>
<organism evidence="3 4">
    <name type="scientific">Hibiscus sabdariffa</name>
    <name type="common">roselle</name>
    <dbReference type="NCBI Taxonomy" id="183260"/>
    <lineage>
        <taxon>Eukaryota</taxon>
        <taxon>Viridiplantae</taxon>
        <taxon>Streptophyta</taxon>
        <taxon>Embryophyta</taxon>
        <taxon>Tracheophyta</taxon>
        <taxon>Spermatophyta</taxon>
        <taxon>Magnoliopsida</taxon>
        <taxon>eudicotyledons</taxon>
        <taxon>Gunneridae</taxon>
        <taxon>Pentapetalae</taxon>
        <taxon>rosids</taxon>
        <taxon>malvids</taxon>
        <taxon>Malvales</taxon>
        <taxon>Malvaceae</taxon>
        <taxon>Malvoideae</taxon>
        <taxon>Hibiscus</taxon>
    </lineage>
</organism>
<dbReference type="PANTHER" id="PTHR47074:SF61">
    <property type="entry name" value="RNASE H TYPE-1 DOMAIN-CONTAINING PROTEIN"/>
    <property type="match status" value="1"/>
</dbReference>
<accession>A0ABR2NKC3</accession>
<dbReference type="CDD" id="cd06222">
    <property type="entry name" value="RNase_H_like"/>
    <property type="match status" value="1"/>
</dbReference>
<protein>
    <recommendedName>
        <fullName evidence="5">Reverse transcriptase</fullName>
    </recommendedName>
</protein>
<reference evidence="3 4" key="1">
    <citation type="journal article" date="2024" name="G3 (Bethesda)">
        <title>Genome assembly of Hibiscus sabdariffa L. provides insights into metabolisms of medicinal natural products.</title>
        <authorList>
            <person name="Kim T."/>
        </authorList>
    </citation>
    <scope>NUCLEOTIDE SEQUENCE [LARGE SCALE GENOMIC DNA]</scope>
    <source>
        <strain evidence="3">TK-2024</strain>
        <tissue evidence="3">Old leaves</tissue>
    </source>
</reference>
<feature type="domain" description="RNase H type-1" evidence="1">
    <location>
        <begin position="239"/>
        <end position="361"/>
    </location>
</feature>
<dbReference type="InterPro" id="IPR036397">
    <property type="entry name" value="RNaseH_sf"/>
</dbReference>
<dbReference type="SUPFAM" id="SSF53098">
    <property type="entry name" value="Ribonuclease H-like"/>
    <property type="match status" value="1"/>
</dbReference>
<feature type="domain" description="Reverse transcriptase zinc-binding" evidence="2">
    <location>
        <begin position="72"/>
        <end position="159"/>
    </location>
</feature>
<dbReference type="EMBL" id="JBBPBN010000127">
    <property type="protein sequence ID" value="KAK8976633.1"/>
    <property type="molecule type" value="Genomic_DNA"/>
</dbReference>
<comment type="caution">
    <text evidence="3">The sequence shown here is derived from an EMBL/GenBank/DDBJ whole genome shotgun (WGS) entry which is preliminary data.</text>
</comment>
<dbReference type="Pfam" id="PF13456">
    <property type="entry name" value="RVT_3"/>
    <property type="match status" value="1"/>
</dbReference>
<dbReference type="Pfam" id="PF13966">
    <property type="entry name" value="zf-RVT"/>
    <property type="match status" value="1"/>
</dbReference>
<dbReference type="InterPro" id="IPR044730">
    <property type="entry name" value="RNase_H-like_dom_plant"/>
</dbReference>
<dbReference type="Proteomes" id="UP001396334">
    <property type="component" value="Unassembled WGS sequence"/>
</dbReference>